<feature type="transmembrane region" description="Helical" evidence="5">
    <location>
        <begin position="388"/>
        <end position="406"/>
    </location>
</feature>
<feature type="domain" description="O-antigen ligase-related" evidence="6">
    <location>
        <begin position="196"/>
        <end position="368"/>
    </location>
</feature>
<feature type="transmembrane region" description="Helical" evidence="5">
    <location>
        <begin position="119"/>
        <end position="141"/>
    </location>
</feature>
<dbReference type="PANTHER" id="PTHR37422">
    <property type="entry name" value="TEICHURONIC ACID BIOSYNTHESIS PROTEIN TUAE"/>
    <property type="match status" value="1"/>
</dbReference>
<proteinExistence type="predicted"/>
<dbReference type="InterPro" id="IPR007016">
    <property type="entry name" value="O-antigen_ligase-rel_domated"/>
</dbReference>
<dbReference type="InterPro" id="IPR051533">
    <property type="entry name" value="WaaL-like"/>
</dbReference>
<reference evidence="7 8" key="1">
    <citation type="submission" date="2018-05" db="EMBL/GenBank/DDBJ databases">
        <title>Genome sequencing, assembly and analysis of the novel insecticidal bacterium, Chromobacterium phragmitis.</title>
        <authorList>
            <person name="Sparks M.E."/>
            <person name="Blackburn M.B."/>
            <person name="Gundersen-Rindal D.E."/>
        </authorList>
    </citation>
    <scope>NUCLEOTIDE SEQUENCE [LARGE SCALE GENOMIC DNA]</scope>
    <source>
        <strain evidence="7">IIBBL 274-1</strain>
    </source>
</reference>
<feature type="transmembrane region" description="Helical" evidence="5">
    <location>
        <begin position="161"/>
        <end position="180"/>
    </location>
</feature>
<feature type="transmembrane region" description="Helical" evidence="5">
    <location>
        <begin position="217"/>
        <end position="234"/>
    </location>
</feature>
<dbReference type="RefSeq" id="WP_114073232.1">
    <property type="nucleotide sequence ID" value="NZ_CP029554.1"/>
</dbReference>
<sequence length="439" mass="48606">MWGLKQEPFAAGVLSLLFVVFLSLANVSHTIALRYVILAILLLMAGSQWLQWPACKAVFKERIVPVSLLSALLAFAVAHSLSLSLWREESLGEVYSQLLIGGLWFGVGLVLFRRPRMGSILDLTIVAGGLIAATEFSYGLYTYCSTGYWPYMKAFTTATKLEFTFFMNFVLAFIVAILCFGHRQRISRLPRWFLLAAAVLILFVSLCAGARNGMIGMVYLMLSMLFVYMVFEGIEFGWRKAVALFAVVVIGVGGMAAYAVKKDERNALFMASAQAGWDYSATKAWLRMEPYPMISPGVMVDASAYERVAWIHSGLDLIAAKPAGYGYSRDAFRLALAETGRPNQVGHSHSGFIDLGLGLGVAGILLWVAFCGSLIFIGFQGFKQRRDVLGLVLMLITCGFLGRMMLESVFRDHMLHIFLFTSAALLAEMSRRREEGDRS</sequence>
<evidence type="ECO:0000313" key="7">
    <source>
        <dbReference type="EMBL" id="AXE34733.1"/>
    </source>
</evidence>
<organism evidence="7 8">
    <name type="scientific">Chromobacterium phragmitis</name>
    <dbReference type="NCBI Taxonomy" id="2202141"/>
    <lineage>
        <taxon>Bacteria</taxon>
        <taxon>Pseudomonadati</taxon>
        <taxon>Pseudomonadota</taxon>
        <taxon>Betaproteobacteria</taxon>
        <taxon>Neisseriales</taxon>
        <taxon>Chromobacteriaceae</taxon>
        <taxon>Chromobacterium</taxon>
    </lineage>
</organism>
<feature type="transmembrane region" description="Helical" evidence="5">
    <location>
        <begin position="355"/>
        <end position="376"/>
    </location>
</feature>
<evidence type="ECO:0000256" key="5">
    <source>
        <dbReference type="SAM" id="Phobius"/>
    </source>
</evidence>
<dbReference type="AlphaFoldDB" id="A0A344UHI5"/>
<dbReference type="GO" id="GO:0016020">
    <property type="term" value="C:membrane"/>
    <property type="evidence" value="ECO:0007669"/>
    <property type="project" value="UniProtKB-SubCell"/>
</dbReference>
<comment type="subcellular location">
    <subcellularLocation>
        <location evidence="1">Membrane</location>
        <topology evidence="1">Multi-pass membrane protein</topology>
    </subcellularLocation>
</comment>
<evidence type="ECO:0000256" key="1">
    <source>
        <dbReference type="ARBA" id="ARBA00004141"/>
    </source>
</evidence>
<feature type="transmembrane region" description="Helical" evidence="5">
    <location>
        <begin position="241"/>
        <end position="260"/>
    </location>
</feature>
<keyword evidence="3 5" id="KW-1133">Transmembrane helix</keyword>
<evidence type="ECO:0000256" key="4">
    <source>
        <dbReference type="ARBA" id="ARBA00023136"/>
    </source>
</evidence>
<evidence type="ECO:0000313" key="8">
    <source>
        <dbReference type="Proteomes" id="UP000252038"/>
    </source>
</evidence>
<feature type="transmembrane region" description="Helical" evidence="5">
    <location>
        <begin position="94"/>
        <end position="112"/>
    </location>
</feature>
<keyword evidence="4 5" id="KW-0472">Membrane</keyword>
<evidence type="ECO:0000256" key="3">
    <source>
        <dbReference type="ARBA" id="ARBA00022989"/>
    </source>
</evidence>
<gene>
    <name evidence="7" type="ORF">DK843_10775</name>
</gene>
<protein>
    <recommendedName>
        <fullName evidence="6">O-antigen ligase-related domain-containing protein</fullName>
    </recommendedName>
</protein>
<accession>A0A344UHI5</accession>
<dbReference type="Proteomes" id="UP000252038">
    <property type="component" value="Chromosome"/>
</dbReference>
<dbReference type="PANTHER" id="PTHR37422:SF13">
    <property type="entry name" value="LIPOPOLYSACCHARIDE BIOSYNTHESIS PROTEIN PA4999-RELATED"/>
    <property type="match status" value="1"/>
</dbReference>
<evidence type="ECO:0000256" key="2">
    <source>
        <dbReference type="ARBA" id="ARBA00022692"/>
    </source>
</evidence>
<feature type="transmembrane region" description="Helical" evidence="5">
    <location>
        <begin position="64"/>
        <end position="82"/>
    </location>
</feature>
<dbReference type="EMBL" id="CP029554">
    <property type="protein sequence ID" value="AXE34733.1"/>
    <property type="molecule type" value="Genomic_DNA"/>
</dbReference>
<dbReference type="Pfam" id="PF04932">
    <property type="entry name" value="Wzy_C"/>
    <property type="match status" value="1"/>
</dbReference>
<evidence type="ECO:0000259" key="6">
    <source>
        <dbReference type="Pfam" id="PF04932"/>
    </source>
</evidence>
<keyword evidence="2 5" id="KW-0812">Transmembrane</keyword>
<feature type="transmembrane region" description="Helical" evidence="5">
    <location>
        <begin position="35"/>
        <end position="52"/>
    </location>
</feature>
<dbReference type="KEGG" id="chrb:DK843_10775"/>
<feature type="transmembrane region" description="Helical" evidence="5">
    <location>
        <begin position="192"/>
        <end position="211"/>
    </location>
</feature>
<name>A0A344UHI5_9NEIS</name>